<evidence type="ECO:0008006" key="4">
    <source>
        <dbReference type="Google" id="ProtNLM"/>
    </source>
</evidence>
<accession>A0A4P9A373</accession>
<dbReference type="EMBL" id="CP040004">
    <property type="protein sequence ID" value="QCT42245.1"/>
    <property type="molecule type" value="Genomic_DNA"/>
</dbReference>
<dbReference type="RefSeq" id="WP_138079004.1">
    <property type="nucleotide sequence ID" value="NZ_CP040004.1"/>
</dbReference>
<keyword evidence="1" id="KW-0812">Transmembrane</keyword>
<feature type="transmembrane region" description="Helical" evidence="1">
    <location>
        <begin position="174"/>
        <end position="191"/>
    </location>
</feature>
<keyword evidence="1" id="KW-1133">Transmembrane helix</keyword>
<dbReference type="Proteomes" id="UP000310639">
    <property type="component" value="Chromosome"/>
</dbReference>
<gene>
    <name evidence="2" type="ORF">FBF37_02055</name>
</gene>
<sequence>MKSFILSTRKLAPAKLTVWMTLIFLAGITLSAFLTSEPQWVNWSFSALGERGELSSFVFNISIAMMAIIMWCLAESMSDTLEQAEAVATARLSLVALRTIAFCGMAIAIFPNDTQHGLHYIFSRLSIIVFAFYAFMLPFTTSLFTRQQKSIMLGLSVAAVMACVQGFVHREFSFVVYEAAAGGLGALWFYLTSKFTQQAVQTSAATLQSSVSQQKAS</sequence>
<feature type="transmembrane region" description="Helical" evidence="1">
    <location>
        <begin position="121"/>
        <end position="139"/>
    </location>
</feature>
<dbReference type="KEGG" id="nft:FBF37_02055"/>
<keyword evidence="1" id="KW-0472">Membrane</keyword>
<proteinExistence type="predicted"/>
<protein>
    <recommendedName>
        <fullName evidence="4">DUF998 domain-containing protein</fullName>
    </recommendedName>
</protein>
<feature type="transmembrane region" description="Helical" evidence="1">
    <location>
        <begin position="12"/>
        <end position="34"/>
    </location>
</feature>
<reference evidence="2 3" key="1">
    <citation type="submission" date="2019-04" db="EMBL/GenBank/DDBJ databases">
        <title>Saccharibacteria TM7 genomes.</title>
        <authorList>
            <person name="Bor B."/>
            <person name="He X."/>
            <person name="Chen T."/>
            <person name="Dewhirst F.E."/>
        </authorList>
    </citation>
    <scope>NUCLEOTIDE SEQUENCE [LARGE SCALE GENOMIC DNA]</scope>
    <source>
        <strain evidence="2 3">BB001</strain>
    </source>
</reference>
<name>A0A4P9A373_9BACT</name>
<evidence type="ECO:0000313" key="3">
    <source>
        <dbReference type="Proteomes" id="UP000310639"/>
    </source>
</evidence>
<feature type="transmembrane region" description="Helical" evidence="1">
    <location>
        <begin position="86"/>
        <end position="109"/>
    </location>
</feature>
<evidence type="ECO:0000313" key="2">
    <source>
        <dbReference type="EMBL" id="QCT42245.1"/>
    </source>
</evidence>
<feature type="transmembrane region" description="Helical" evidence="1">
    <location>
        <begin position="54"/>
        <end position="74"/>
    </location>
</feature>
<feature type="transmembrane region" description="Helical" evidence="1">
    <location>
        <begin position="151"/>
        <end position="168"/>
    </location>
</feature>
<evidence type="ECO:0000256" key="1">
    <source>
        <dbReference type="SAM" id="Phobius"/>
    </source>
</evidence>
<dbReference type="OrthoDB" id="9781457at2"/>
<organism evidence="2 3">
    <name type="scientific">Candidatus Nanosynbacter featherlites</name>
    <dbReference type="NCBI Taxonomy" id="2572088"/>
    <lineage>
        <taxon>Bacteria</taxon>
        <taxon>Candidatus Saccharimonadota</taxon>
        <taxon>Candidatus Saccharimonadia</taxon>
        <taxon>Candidatus Nanosynbacterales</taxon>
        <taxon>Candidatus Nanosynbacteraceae</taxon>
        <taxon>Candidatus Nanosynbacter</taxon>
    </lineage>
</organism>
<dbReference type="AlphaFoldDB" id="A0A4P9A373"/>
<keyword evidence="3" id="KW-1185">Reference proteome</keyword>